<gene>
    <name evidence="2" type="ORF">HGRIS_002712</name>
</gene>
<keyword evidence="3" id="KW-1185">Reference proteome</keyword>
<evidence type="ECO:0008006" key="4">
    <source>
        <dbReference type="Google" id="ProtNLM"/>
    </source>
</evidence>
<keyword evidence="1" id="KW-0812">Transmembrane</keyword>
<dbReference type="SUPFAM" id="SSF144232">
    <property type="entry name" value="HIT/MYND zinc finger-like"/>
    <property type="match status" value="1"/>
</dbReference>
<keyword evidence="1" id="KW-0472">Membrane</keyword>
<sequence length="467" mass="53854">MSWSLDPKRPNPEKYPEAWYQFWEDEVKWSFSRPWEVLTTDLTDADFMKEPDHQFVRQLRLQIANRRLDISEVFDTVNKQGKSIEKEWANKSIKQREQILVQALVRLTSLPQVEDMWQWCPEVNKKNLCGGMGDGFMKLTKHFLVDDLSKRPSLEFPILKSTQVWRLFDIKDNPLEYAVKHPATKEIHDMFIVCRHYFLMSVILGVLSAVVGFNVNTVFVKGAKVTNATTETINGDYDRSKLPEYVWAAMAEARKKLRKLQKTVELHDQCAHCLKFAKATSGNRMACCAGCKKVGRTVTYCSRDCQKEDYRNGDPPHKLVCSKSLRDVALPHVKTDSGLDPFPLYTDNPSAALLYQAHCLLRDDDKYSYYLTNEECSDAVGQNLEPTLGENFREVREKAMFERDLSSIARMYRVISTKLKDGDAQAKLRAQLEREYEVDLDECVATLEVQEAGDMPPVEDLSLRDKH</sequence>
<evidence type="ECO:0000313" key="2">
    <source>
        <dbReference type="EMBL" id="KAL0956575.1"/>
    </source>
</evidence>
<comment type="caution">
    <text evidence="2">The sequence shown here is derived from an EMBL/GenBank/DDBJ whole genome shotgun (WGS) entry which is preliminary data.</text>
</comment>
<dbReference type="Proteomes" id="UP001556367">
    <property type="component" value="Unassembled WGS sequence"/>
</dbReference>
<dbReference type="EMBL" id="JASNQZ010000006">
    <property type="protein sequence ID" value="KAL0956575.1"/>
    <property type="molecule type" value="Genomic_DNA"/>
</dbReference>
<feature type="transmembrane region" description="Helical" evidence="1">
    <location>
        <begin position="197"/>
        <end position="215"/>
    </location>
</feature>
<keyword evidence="1" id="KW-1133">Transmembrane helix</keyword>
<reference evidence="3" key="1">
    <citation type="submission" date="2024-06" db="EMBL/GenBank/DDBJ databases">
        <title>Multi-omics analyses provide insights into the biosynthesis of the anticancer antibiotic pleurotin in Hohenbuehelia grisea.</title>
        <authorList>
            <person name="Weaver J.A."/>
            <person name="Alberti F."/>
        </authorList>
    </citation>
    <scope>NUCLEOTIDE SEQUENCE [LARGE SCALE GENOMIC DNA]</scope>
    <source>
        <strain evidence="3">T-177</strain>
    </source>
</reference>
<name>A0ABR3JN78_9AGAR</name>
<proteinExistence type="predicted"/>
<evidence type="ECO:0000313" key="3">
    <source>
        <dbReference type="Proteomes" id="UP001556367"/>
    </source>
</evidence>
<organism evidence="2 3">
    <name type="scientific">Hohenbuehelia grisea</name>
    <dbReference type="NCBI Taxonomy" id="104357"/>
    <lineage>
        <taxon>Eukaryota</taxon>
        <taxon>Fungi</taxon>
        <taxon>Dikarya</taxon>
        <taxon>Basidiomycota</taxon>
        <taxon>Agaricomycotina</taxon>
        <taxon>Agaricomycetes</taxon>
        <taxon>Agaricomycetidae</taxon>
        <taxon>Agaricales</taxon>
        <taxon>Pleurotineae</taxon>
        <taxon>Pleurotaceae</taxon>
        <taxon>Hohenbuehelia</taxon>
    </lineage>
</organism>
<accession>A0ABR3JN78</accession>
<dbReference type="Gene3D" id="6.10.140.2220">
    <property type="match status" value="1"/>
</dbReference>
<evidence type="ECO:0000256" key="1">
    <source>
        <dbReference type="SAM" id="Phobius"/>
    </source>
</evidence>
<protein>
    <recommendedName>
        <fullName evidence="4">MYND-type domain-containing protein</fullName>
    </recommendedName>
</protein>